<reference evidence="12 13" key="1">
    <citation type="submission" date="2020-11" db="EMBL/GenBank/DDBJ databases">
        <title>genome sequence of strain KACC 18849.</title>
        <authorList>
            <person name="Gao J."/>
            <person name="Zhang X."/>
        </authorList>
    </citation>
    <scope>NUCLEOTIDE SEQUENCE [LARGE SCALE GENOMIC DNA]</scope>
    <source>
        <strain evidence="12 13">KACC 18849</strain>
    </source>
</reference>
<dbReference type="NCBIfam" id="NF004344">
    <property type="entry name" value="PRK05724.1"/>
    <property type="match status" value="1"/>
</dbReference>
<dbReference type="Pfam" id="PF03255">
    <property type="entry name" value="ACCA"/>
    <property type="match status" value="1"/>
</dbReference>
<dbReference type="Gene3D" id="3.90.226.10">
    <property type="entry name" value="2-enoyl-CoA Hydratase, Chain A, domain 1"/>
    <property type="match status" value="1"/>
</dbReference>
<evidence type="ECO:0000313" key="12">
    <source>
        <dbReference type="EMBL" id="MBI1685029.1"/>
    </source>
</evidence>
<dbReference type="Proteomes" id="UP000639859">
    <property type="component" value="Unassembled WGS sequence"/>
</dbReference>
<dbReference type="EC" id="2.1.3.15" evidence="10"/>
<name>A0ABS0SZQ6_9CAUL</name>
<protein>
    <recommendedName>
        <fullName evidence="10">Acetyl-coenzyme A carboxylase carboxyl transferase subunit alpha</fullName>
        <shortName evidence="10">ACCase subunit alpha</shortName>
        <shortName evidence="10">Acetyl-CoA carboxylase carboxyltransferase subunit alpha</shortName>
        <ecNumber evidence="10">2.1.3.15</ecNumber>
    </recommendedName>
</protein>
<evidence type="ECO:0000256" key="1">
    <source>
        <dbReference type="ARBA" id="ARBA00004956"/>
    </source>
</evidence>
<evidence type="ECO:0000256" key="2">
    <source>
        <dbReference type="ARBA" id="ARBA00022516"/>
    </source>
</evidence>
<comment type="similarity">
    <text evidence="10">Belongs to the AccA family.</text>
</comment>
<keyword evidence="13" id="KW-1185">Reference proteome</keyword>
<dbReference type="InterPro" id="IPR001095">
    <property type="entry name" value="Acetyl_CoA_COase_a_su"/>
</dbReference>
<dbReference type="GO" id="GO:0003989">
    <property type="term" value="F:acetyl-CoA carboxylase activity"/>
    <property type="evidence" value="ECO:0007669"/>
    <property type="project" value="UniProtKB-EC"/>
</dbReference>
<sequence length="320" mass="34846">MPAHYLDFERPIADLEAKIEELSKLSETAGPGAFDNEIVALRERVQVLRKEAYAGLDAWQKTMVARHPQRPHLRDYVAGLIDEFVELRGDRKFADDQAIVGGLGRFRGAPVVVMGHEKGHDTTTRLKHNFGMARPEGYRKAVRLMDMAERFNLPVLTFVDTAGAYPGLGAEERGQAEAIARSTERCLTLGTPMVTTITGEGGSGGAIALAGANRVLILEHSIYSVISPEGAASILWRDGGRAKDAATNMKITAQDLIKLRIVDRIVEEPAGGAHSDPEAAIKAVGDAVEDELKKLSVLTPAELKRQRADRFYAIGREGLQ</sequence>
<keyword evidence="10" id="KW-0963">Cytoplasm</keyword>
<keyword evidence="2 10" id="KW-0444">Lipid biosynthesis</keyword>
<dbReference type="PANTHER" id="PTHR42853:SF3">
    <property type="entry name" value="ACETYL-COENZYME A CARBOXYLASE CARBOXYL TRANSFERASE SUBUNIT ALPHA, CHLOROPLASTIC"/>
    <property type="match status" value="1"/>
</dbReference>
<proteinExistence type="inferred from homology"/>
<evidence type="ECO:0000256" key="8">
    <source>
        <dbReference type="ARBA" id="ARBA00023160"/>
    </source>
</evidence>
<dbReference type="NCBIfam" id="TIGR00513">
    <property type="entry name" value="accA"/>
    <property type="match status" value="1"/>
</dbReference>
<dbReference type="PANTHER" id="PTHR42853">
    <property type="entry name" value="ACETYL-COENZYME A CARBOXYLASE CARBOXYL TRANSFERASE SUBUNIT ALPHA"/>
    <property type="match status" value="1"/>
</dbReference>
<evidence type="ECO:0000313" key="13">
    <source>
        <dbReference type="Proteomes" id="UP000639859"/>
    </source>
</evidence>
<keyword evidence="6 10" id="KW-0067">ATP-binding</keyword>
<dbReference type="InterPro" id="IPR011763">
    <property type="entry name" value="COA_CT_C"/>
</dbReference>
<keyword evidence="12" id="KW-0436">Ligase</keyword>
<evidence type="ECO:0000256" key="6">
    <source>
        <dbReference type="ARBA" id="ARBA00022840"/>
    </source>
</evidence>
<evidence type="ECO:0000256" key="5">
    <source>
        <dbReference type="ARBA" id="ARBA00022832"/>
    </source>
</evidence>
<dbReference type="EMBL" id="JADWOX010000010">
    <property type="protein sequence ID" value="MBI1685029.1"/>
    <property type="molecule type" value="Genomic_DNA"/>
</dbReference>
<feature type="domain" description="CoA carboxyltransferase C-terminal" evidence="11">
    <location>
        <begin position="40"/>
        <end position="294"/>
    </location>
</feature>
<evidence type="ECO:0000256" key="7">
    <source>
        <dbReference type="ARBA" id="ARBA00023098"/>
    </source>
</evidence>
<dbReference type="PRINTS" id="PR01069">
    <property type="entry name" value="ACCCTRFRASEA"/>
</dbReference>
<organism evidence="12 13">
    <name type="scientific">Caulobacter hibisci</name>
    <dbReference type="NCBI Taxonomy" id="2035993"/>
    <lineage>
        <taxon>Bacteria</taxon>
        <taxon>Pseudomonadati</taxon>
        <taxon>Pseudomonadota</taxon>
        <taxon>Alphaproteobacteria</taxon>
        <taxon>Caulobacterales</taxon>
        <taxon>Caulobacteraceae</taxon>
        <taxon>Caulobacter</taxon>
    </lineage>
</organism>
<comment type="subcellular location">
    <subcellularLocation>
        <location evidence="10">Cytoplasm</location>
    </subcellularLocation>
</comment>
<gene>
    <name evidence="10" type="primary">accA</name>
    <name evidence="12" type="ORF">I4Q42_15265</name>
</gene>
<evidence type="ECO:0000256" key="10">
    <source>
        <dbReference type="HAMAP-Rule" id="MF_00823"/>
    </source>
</evidence>
<keyword evidence="8 10" id="KW-0275">Fatty acid biosynthesis</keyword>
<comment type="caution">
    <text evidence="12">The sequence shown here is derived from an EMBL/GenBank/DDBJ whole genome shotgun (WGS) entry which is preliminary data.</text>
</comment>
<accession>A0ABS0SZQ6</accession>
<comment type="pathway">
    <text evidence="1 10">Lipid metabolism; malonyl-CoA biosynthesis; malonyl-CoA from acetyl-CoA: step 1/1.</text>
</comment>
<dbReference type="PROSITE" id="PS50989">
    <property type="entry name" value="COA_CT_CTER"/>
    <property type="match status" value="1"/>
</dbReference>
<keyword evidence="7 10" id="KW-0443">Lipid metabolism</keyword>
<keyword evidence="3 10" id="KW-0808">Transferase</keyword>
<keyword evidence="5 10" id="KW-0276">Fatty acid metabolism</keyword>
<evidence type="ECO:0000256" key="9">
    <source>
        <dbReference type="ARBA" id="ARBA00049152"/>
    </source>
</evidence>
<evidence type="ECO:0000259" key="11">
    <source>
        <dbReference type="PROSITE" id="PS50989"/>
    </source>
</evidence>
<comment type="catalytic activity">
    <reaction evidence="9 10">
        <text>N(6)-carboxybiotinyl-L-lysyl-[protein] + acetyl-CoA = N(6)-biotinyl-L-lysyl-[protein] + malonyl-CoA</text>
        <dbReference type="Rhea" id="RHEA:54728"/>
        <dbReference type="Rhea" id="RHEA-COMP:10505"/>
        <dbReference type="Rhea" id="RHEA-COMP:10506"/>
        <dbReference type="ChEBI" id="CHEBI:57288"/>
        <dbReference type="ChEBI" id="CHEBI:57384"/>
        <dbReference type="ChEBI" id="CHEBI:83144"/>
        <dbReference type="ChEBI" id="CHEBI:83145"/>
        <dbReference type="EC" id="2.1.3.15"/>
    </reaction>
</comment>
<dbReference type="HAMAP" id="MF_00823">
    <property type="entry name" value="AcetylCoA_CT_alpha"/>
    <property type="match status" value="1"/>
</dbReference>
<evidence type="ECO:0000256" key="4">
    <source>
        <dbReference type="ARBA" id="ARBA00022741"/>
    </source>
</evidence>
<comment type="subunit">
    <text evidence="10">Acetyl-CoA carboxylase is a heterohexamer composed of biotin carboxyl carrier protein (AccB), biotin carboxylase (AccC) and two subunits each of ACCase subunit alpha (AccA) and ACCase subunit beta (AccD).</text>
</comment>
<dbReference type="NCBIfam" id="NF041504">
    <property type="entry name" value="AccA_sub"/>
    <property type="match status" value="1"/>
</dbReference>
<comment type="function">
    <text evidence="10">Component of the acetyl coenzyme A carboxylase (ACC) complex. First, biotin carboxylase catalyzes the carboxylation of biotin on its carrier protein (BCCP) and then the CO(2) group is transferred by the carboxyltransferase to acetyl-CoA to form malonyl-CoA.</text>
</comment>
<dbReference type="SUPFAM" id="SSF52096">
    <property type="entry name" value="ClpP/crotonase"/>
    <property type="match status" value="1"/>
</dbReference>
<dbReference type="RefSeq" id="WP_198576939.1">
    <property type="nucleotide sequence ID" value="NZ_JADWOX010000010.1"/>
</dbReference>
<dbReference type="InterPro" id="IPR029045">
    <property type="entry name" value="ClpP/crotonase-like_dom_sf"/>
</dbReference>
<evidence type="ECO:0000256" key="3">
    <source>
        <dbReference type="ARBA" id="ARBA00022679"/>
    </source>
</evidence>
<keyword evidence="4 10" id="KW-0547">Nucleotide-binding</keyword>